<dbReference type="OrthoDB" id="3184970at2759"/>
<gene>
    <name evidence="2" type="ORF">D9758_008598</name>
</gene>
<feature type="compositionally biased region" description="Low complexity" evidence="1">
    <location>
        <begin position="50"/>
        <end position="60"/>
    </location>
</feature>
<comment type="caution">
    <text evidence="2">The sequence shown here is derived from an EMBL/GenBank/DDBJ whole genome shotgun (WGS) entry which is preliminary data.</text>
</comment>
<dbReference type="Proteomes" id="UP000559256">
    <property type="component" value="Unassembled WGS sequence"/>
</dbReference>
<name>A0A8H5LIX4_9AGAR</name>
<proteinExistence type="predicted"/>
<accession>A0A8H5LIX4</accession>
<organism evidence="2 3">
    <name type="scientific">Tetrapyrgos nigripes</name>
    <dbReference type="NCBI Taxonomy" id="182062"/>
    <lineage>
        <taxon>Eukaryota</taxon>
        <taxon>Fungi</taxon>
        <taxon>Dikarya</taxon>
        <taxon>Basidiomycota</taxon>
        <taxon>Agaricomycotina</taxon>
        <taxon>Agaricomycetes</taxon>
        <taxon>Agaricomycetidae</taxon>
        <taxon>Agaricales</taxon>
        <taxon>Marasmiineae</taxon>
        <taxon>Marasmiaceae</taxon>
        <taxon>Tetrapyrgos</taxon>
    </lineage>
</organism>
<evidence type="ECO:0000256" key="1">
    <source>
        <dbReference type="SAM" id="MobiDB-lite"/>
    </source>
</evidence>
<reference evidence="2 3" key="1">
    <citation type="journal article" date="2020" name="ISME J.">
        <title>Uncovering the hidden diversity of litter-decomposition mechanisms in mushroom-forming fungi.</title>
        <authorList>
            <person name="Floudas D."/>
            <person name="Bentzer J."/>
            <person name="Ahren D."/>
            <person name="Johansson T."/>
            <person name="Persson P."/>
            <person name="Tunlid A."/>
        </authorList>
    </citation>
    <scope>NUCLEOTIDE SEQUENCE [LARGE SCALE GENOMIC DNA]</scope>
    <source>
        <strain evidence="2 3">CBS 291.85</strain>
    </source>
</reference>
<feature type="compositionally biased region" description="Polar residues" evidence="1">
    <location>
        <begin position="25"/>
        <end position="35"/>
    </location>
</feature>
<evidence type="ECO:0000313" key="3">
    <source>
        <dbReference type="Proteomes" id="UP000559256"/>
    </source>
</evidence>
<keyword evidence="3" id="KW-1185">Reference proteome</keyword>
<evidence type="ECO:0000313" key="2">
    <source>
        <dbReference type="EMBL" id="KAF5358793.1"/>
    </source>
</evidence>
<sequence>MKSDRVHKHASAASLSPDHHLIAVSENQSPRSRSSGAAGPDLENLHLCKSAKMSASARASQTGPTNTKDSKPVVSRKLAIKTQRKFPSFLFLPVVVFVPVGPETGGDVVFLSSDNVLFHVHQKHLEAYAEGFPLGQHTIPSQNEIIPLSEKSSTLEIVFQFMLPQSPPELDGLEFEQLMELANASEKYVVYFARRDCALYMK</sequence>
<protein>
    <recommendedName>
        <fullName evidence="4">BTB domain-containing protein</fullName>
    </recommendedName>
</protein>
<feature type="region of interest" description="Disordered" evidence="1">
    <location>
        <begin position="1"/>
        <end position="74"/>
    </location>
</feature>
<evidence type="ECO:0008006" key="4">
    <source>
        <dbReference type="Google" id="ProtNLM"/>
    </source>
</evidence>
<feature type="compositionally biased region" description="Basic residues" evidence="1">
    <location>
        <begin position="1"/>
        <end position="10"/>
    </location>
</feature>
<dbReference type="EMBL" id="JAACJM010000048">
    <property type="protein sequence ID" value="KAF5358793.1"/>
    <property type="molecule type" value="Genomic_DNA"/>
</dbReference>
<dbReference type="AlphaFoldDB" id="A0A8H5LIX4"/>